<sequence>MLYFLVIYAKLHRKKYVLGSLFFFGVVFAVIGLKLHSYTEYQMNDGHAASTFFAPLIYILFYQILRLLAKKITGVEPAYEYASSYDNVDNRKLNALDYIVFVLPFLLAVFSPSIIEVIKN</sequence>
<feature type="transmembrane region" description="Helical" evidence="1">
    <location>
        <begin position="16"/>
        <end position="35"/>
    </location>
</feature>
<dbReference type="Proteomes" id="UP000184462">
    <property type="component" value="Unassembled WGS sequence"/>
</dbReference>
<keyword evidence="3" id="KW-1185">Reference proteome</keyword>
<reference evidence="2 3" key="1">
    <citation type="submission" date="2016-11" db="EMBL/GenBank/DDBJ databases">
        <authorList>
            <person name="Jaros S."/>
            <person name="Januszkiewicz K."/>
            <person name="Wedrychowicz H."/>
        </authorList>
    </citation>
    <scope>NUCLEOTIDE SEQUENCE [LARGE SCALE GENOMIC DNA]</scope>
    <source>
        <strain evidence="2 3">DSM 25661</strain>
    </source>
</reference>
<keyword evidence="1" id="KW-0812">Transmembrane</keyword>
<dbReference type="AlphaFoldDB" id="A0A1M4YK60"/>
<evidence type="ECO:0000313" key="2">
    <source>
        <dbReference type="EMBL" id="SHF05786.1"/>
    </source>
</evidence>
<keyword evidence="1" id="KW-1133">Transmembrane helix</keyword>
<keyword evidence="1" id="KW-0472">Membrane</keyword>
<name>A0A1M4YK60_9FLAO</name>
<protein>
    <submittedName>
        <fullName evidence="2">Uncharacterized protein</fullName>
    </submittedName>
</protein>
<evidence type="ECO:0000313" key="3">
    <source>
        <dbReference type="Proteomes" id="UP000184462"/>
    </source>
</evidence>
<organism evidence="2 3">
    <name type="scientific">Psychroflexus salarius</name>
    <dbReference type="NCBI Taxonomy" id="1155689"/>
    <lineage>
        <taxon>Bacteria</taxon>
        <taxon>Pseudomonadati</taxon>
        <taxon>Bacteroidota</taxon>
        <taxon>Flavobacteriia</taxon>
        <taxon>Flavobacteriales</taxon>
        <taxon>Flavobacteriaceae</taxon>
        <taxon>Psychroflexus</taxon>
    </lineage>
</organism>
<gene>
    <name evidence="2" type="ORF">SAMN05444278_1373</name>
</gene>
<evidence type="ECO:0000256" key="1">
    <source>
        <dbReference type="SAM" id="Phobius"/>
    </source>
</evidence>
<dbReference type="EMBL" id="FQTW01000037">
    <property type="protein sequence ID" value="SHF05786.1"/>
    <property type="molecule type" value="Genomic_DNA"/>
</dbReference>
<feature type="transmembrane region" description="Helical" evidence="1">
    <location>
        <begin position="47"/>
        <end position="65"/>
    </location>
</feature>
<proteinExistence type="predicted"/>
<dbReference type="STRING" id="1155689.SAMN05444278_1373"/>
<accession>A0A1M4YK60</accession>
<feature type="transmembrane region" description="Helical" evidence="1">
    <location>
        <begin position="95"/>
        <end position="115"/>
    </location>
</feature>